<dbReference type="CDD" id="cd00130">
    <property type="entry name" value="PAS"/>
    <property type="match status" value="2"/>
</dbReference>
<dbReference type="InterPro" id="IPR003661">
    <property type="entry name" value="HisK_dim/P_dom"/>
</dbReference>
<keyword evidence="12" id="KW-1185">Reference proteome</keyword>
<dbReference type="InterPro" id="IPR000700">
    <property type="entry name" value="PAS-assoc_C"/>
</dbReference>
<keyword evidence="7" id="KW-0472">Membrane</keyword>
<dbReference type="SUPFAM" id="SSF55785">
    <property type="entry name" value="PYP-like sensor domain (PAS domain)"/>
    <property type="match status" value="2"/>
</dbReference>
<dbReference type="InterPro" id="IPR004358">
    <property type="entry name" value="Sig_transdc_His_kin-like_C"/>
</dbReference>
<organism evidence="11 12">
    <name type="scientific">Arcobacter arenosus</name>
    <dbReference type="NCBI Taxonomy" id="2576037"/>
    <lineage>
        <taxon>Bacteria</taxon>
        <taxon>Pseudomonadati</taxon>
        <taxon>Campylobacterota</taxon>
        <taxon>Epsilonproteobacteria</taxon>
        <taxon>Campylobacterales</taxon>
        <taxon>Arcobacteraceae</taxon>
        <taxon>Arcobacter</taxon>
    </lineage>
</organism>
<evidence type="ECO:0000313" key="12">
    <source>
        <dbReference type="Proteomes" id="UP000308901"/>
    </source>
</evidence>
<dbReference type="InterPro" id="IPR003594">
    <property type="entry name" value="HATPase_dom"/>
</dbReference>
<comment type="catalytic activity">
    <reaction evidence="1">
        <text>ATP + protein L-histidine = ADP + protein N-phospho-L-histidine.</text>
        <dbReference type="EC" id="2.7.13.3"/>
    </reaction>
</comment>
<evidence type="ECO:0000256" key="2">
    <source>
        <dbReference type="ARBA" id="ARBA00012438"/>
    </source>
</evidence>
<keyword evidence="4" id="KW-0808">Transferase</keyword>
<feature type="domain" description="PAS" evidence="9">
    <location>
        <begin position="262"/>
        <end position="331"/>
    </location>
</feature>
<dbReference type="GO" id="GO:0000155">
    <property type="term" value="F:phosphorelay sensor kinase activity"/>
    <property type="evidence" value="ECO:0007669"/>
    <property type="project" value="InterPro"/>
</dbReference>
<evidence type="ECO:0000256" key="7">
    <source>
        <dbReference type="SAM" id="Phobius"/>
    </source>
</evidence>
<dbReference type="Gene3D" id="3.30.565.10">
    <property type="entry name" value="Histidine kinase-like ATPase, C-terminal domain"/>
    <property type="match status" value="1"/>
</dbReference>
<evidence type="ECO:0000256" key="3">
    <source>
        <dbReference type="ARBA" id="ARBA00022553"/>
    </source>
</evidence>
<feature type="transmembrane region" description="Helical" evidence="7">
    <location>
        <begin position="213"/>
        <end position="232"/>
    </location>
</feature>
<comment type="caution">
    <text evidence="11">The sequence shown here is derived from an EMBL/GenBank/DDBJ whole genome shotgun (WGS) entry which is preliminary data.</text>
</comment>
<evidence type="ECO:0000256" key="1">
    <source>
        <dbReference type="ARBA" id="ARBA00000085"/>
    </source>
</evidence>
<dbReference type="Pfam" id="PF08447">
    <property type="entry name" value="PAS_3"/>
    <property type="match status" value="1"/>
</dbReference>
<feature type="domain" description="PAC" evidence="10">
    <location>
        <begin position="335"/>
        <end position="387"/>
    </location>
</feature>
<proteinExistence type="predicted"/>
<dbReference type="SMART" id="SM00387">
    <property type="entry name" value="HATPase_c"/>
    <property type="match status" value="1"/>
</dbReference>
<dbReference type="InterPro" id="IPR035965">
    <property type="entry name" value="PAS-like_dom_sf"/>
</dbReference>
<dbReference type="NCBIfam" id="TIGR00229">
    <property type="entry name" value="sensory_box"/>
    <property type="match status" value="2"/>
</dbReference>
<feature type="coiled-coil region" evidence="6">
    <location>
        <begin position="242"/>
        <end position="269"/>
    </location>
</feature>
<feature type="domain" description="Histidine kinase" evidence="8">
    <location>
        <begin position="538"/>
        <end position="753"/>
    </location>
</feature>
<dbReference type="PANTHER" id="PTHR43304:SF1">
    <property type="entry name" value="PAC DOMAIN-CONTAINING PROTEIN"/>
    <property type="match status" value="1"/>
</dbReference>
<evidence type="ECO:0000313" key="11">
    <source>
        <dbReference type="EMBL" id="TLP40896.1"/>
    </source>
</evidence>
<dbReference type="SUPFAM" id="SSF55874">
    <property type="entry name" value="ATPase domain of HSP90 chaperone/DNA topoisomerase II/histidine kinase"/>
    <property type="match status" value="1"/>
</dbReference>
<dbReference type="InterPro" id="IPR021796">
    <property type="entry name" value="Tll0287-like_dom"/>
</dbReference>
<dbReference type="PROSITE" id="PS50112">
    <property type="entry name" value="PAS"/>
    <property type="match status" value="2"/>
</dbReference>
<dbReference type="PANTHER" id="PTHR43304">
    <property type="entry name" value="PHYTOCHROME-LIKE PROTEIN CPH1"/>
    <property type="match status" value="1"/>
</dbReference>
<dbReference type="InterPro" id="IPR036890">
    <property type="entry name" value="HATPase_C_sf"/>
</dbReference>
<evidence type="ECO:0000259" key="9">
    <source>
        <dbReference type="PROSITE" id="PS50112"/>
    </source>
</evidence>
<dbReference type="Proteomes" id="UP000308901">
    <property type="component" value="Unassembled WGS sequence"/>
</dbReference>
<dbReference type="EC" id="2.7.13.3" evidence="2"/>
<dbReference type="InterPro" id="IPR036097">
    <property type="entry name" value="HisK_dim/P_sf"/>
</dbReference>
<dbReference type="PROSITE" id="PS50109">
    <property type="entry name" value="HIS_KIN"/>
    <property type="match status" value="1"/>
</dbReference>
<protein>
    <recommendedName>
        <fullName evidence="2">histidine kinase</fullName>
        <ecNumber evidence="2">2.7.13.3</ecNumber>
    </recommendedName>
</protein>
<gene>
    <name evidence="11" type="ORF">FDK22_02435</name>
</gene>
<feature type="transmembrane region" description="Helical" evidence="7">
    <location>
        <begin position="7"/>
        <end position="27"/>
    </location>
</feature>
<evidence type="ECO:0000259" key="10">
    <source>
        <dbReference type="PROSITE" id="PS50113"/>
    </source>
</evidence>
<dbReference type="SMART" id="SM00086">
    <property type="entry name" value="PAC"/>
    <property type="match status" value="2"/>
</dbReference>
<feature type="domain" description="PAC" evidence="10">
    <location>
        <begin position="464"/>
        <end position="518"/>
    </location>
</feature>
<dbReference type="RefSeq" id="WP_138151298.1">
    <property type="nucleotide sequence ID" value="NZ_VANU01000001.1"/>
</dbReference>
<dbReference type="Pfam" id="PF13426">
    <property type="entry name" value="PAS_9"/>
    <property type="match status" value="1"/>
</dbReference>
<dbReference type="SMART" id="SM00091">
    <property type="entry name" value="PAS"/>
    <property type="match status" value="2"/>
</dbReference>
<dbReference type="InterPro" id="IPR005467">
    <property type="entry name" value="His_kinase_dom"/>
</dbReference>
<dbReference type="PRINTS" id="PR00344">
    <property type="entry name" value="BCTRLSENSOR"/>
</dbReference>
<keyword evidence="5" id="KW-0418">Kinase</keyword>
<feature type="domain" description="PAS" evidence="9">
    <location>
        <begin position="391"/>
        <end position="435"/>
    </location>
</feature>
<dbReference type="Pfam" id="PF11845">
    <property type="entry name" value="Tll0287-like"/>
    <property type="match status" value="1"/>
</dbReference>
<keyword evidence="7" id="KW-0812">Transmembrane</keyword>
<dbReference type="EMBL" id="VANU01000001">
    <property type="protein sequence ID" value="TLP40896.1"/>
    <property type="molecule type" value="Genomic_DNA"/>
</dbReference>
<keyword evidence="3" id="KW-0597">Phosphoprotein</keyword>
<dbReference type="InterPro" id="IPR000014">
    <property type="entry name" value="PAS"/>
</dbReference>
<dbReference type="Gene3D" id="3.30.450.20">
    <property type="entry name" value="PAS domain"/>
    <property type="match status" value="2"/>
</dbReference>
<dbReference type="Pfam" id="PF02518">
    <property type="entry name" value="HATPase_c"/>
    <property type="match status" value="1"/>
</dbReference>
<dbReference type="Gene3D" id="1.10.287.130">
    <property type="match status" value="1"/>
</dbReference>
<dbReference type="InterPro" id="IPR052162">
    <property type="entry name" value="Sensor_kinase/Photoreceptor"/>
</dbReference>
<dbReference type="AlphaFoldDB" id="A0A5R8Y4A0"/>
<evidence type="ECO:0000259" key="8">
    <source>
        <dbReference type="PROSITE" id="PS50109"/>
    </source>
</evidence>
<dbReference type="SUPFAM" id="SSF47384">
    <property type="entry name" value="Homodimeric domain of signal transducing histidine kinase"/>
    <property type="match status" value="1"/>
</dbReference>
<sequence>MMKIEKIRNILIFMLMLFSIFVIYTIVDNTKNNETFLKKMIINEAISNYNSIIDTRKWNASHGGVYVKQNESIKPNKYLKDNTLETKDGQILVKINPAWMTRQISEISNKDHQNYFKLTSLNPINPINAPDDFEKEALNYFEKNKTESFYSKLEKDFTKFDFMGSLKVTKSCLQCHEHQGYKIGDIRGGIRISIPTKEYYEIFNKIEEKSNTLIALFIFLAIMLILIFIKIFEKLSGNNLEINKNLKEIKELEKDKEKLLLRYDRALEGSRDGLWDWDLVNSKVFFSKNWKKMLGFEDDELANELDEWSKRVHPDDIDEAIKDIKNNHEKKTTYYKNIHRMKHKDGHYVWILDRGKTYFNKEGKAIRMVGFHSDITELKNLEIDLKNTKKELLEFKFIIESAPVSIITTDTEGKMIYVNPYICQLSAYTKEELLGLKPSIFRGDFSKETELKIKNMWNRIKNKKTWGGIFKNKTKDNKDFWVTATVLPIINSKGDIVNFLGIMREITKEVYLEKKLKEKEEMMLAQSRNAAMGEMISMIAHQWRQPITTISMDANNIIADIELNEFDENVIKDIAHNIGEQTQFLSKTIDDFRNFFKEDKEVEEFKVSDLINELDTILLASIKNNNITYKVEYEQNLSMKTHKRELLQVLLNLVKNAKEALIENKNNDKIIKLFFKEEDENIQIVVQDNAGGIKEENLDKIFKAYFTTKKEMNGTGLGLYMSKMIIEKNLKGTIVVTNEKDGAQFIITIKKNLIL</sequence>
<reference evidence="11 12" key="1">
    <citation type="submission" date="2019-05" db="EMBL/GenBank/DDBJ databases">
        <title>Arcobacter sp. nov., isolated from sea sediment.</title>
        <authorList>
            <person name="Kim W."/>
        </authorList>
    </citation>
    <scope>NUCLEOTIDE SEQUENCE [LARGE SCALE GENOMIC DNA]</scope>
    <source>
        <strain evidence="11 12">CAU 1517</strain>
    </source>
</reference>
<dbReference type="InterPro" id="IPR013655">
    <property type="entry name" value="PAS_fold_3"/>
</dbReference>
<accession>A0A5R8Y4A0</accession>
<keyword evidence="7" id="KW-1133">Transmembrane helix</keyword>
<dbReference type="InterPro" id="IPR001610">
    <property type="entry name" value="PAC"/>
</dbReference>
<dbReference type="OrthoDB" id="9793144at2"/>
<name>A0A5R8Y4A0_9BACT</name>
<evidence type="ECO:0000256" key="4">
    <source>
        <dbReference type="ARBA" id="ARBA00022679"/>
    </source>
</evidence>
<evidence type="ECO:0000256" key="5">
    <source>
        <dbReference type="ARBA" id="ARBA00022777"/>
    </source>
</evidence>
<dbReference type="PROSITE" id="PS50113">
    <property type="entry name" value="PAC"/>
    <property type="match status" value="2"/>
</dbReference>
<dbReference type="CDD" id="cd00082">
    <property type="entry name" value="HisKA"/>
    <property type="match status" value="1"/>
</dbReference>
<evidence type="ECO:0000256" key="6">
    <source>
        <dbReference type="SAM" id="Coils"/>
    </source>
</evidence>
<keyword evidence="6" id="KW-0175">Coiled coil</keyword>